<name>A0A1L7AI18_9PROT</name>
<dbReference type="SUPFAM" id="SSF48498">
    <property type="entry name" value="Tetracyclin repressor-like, C-terminal domain"/>
    <property type="match status" value="1"/>
</dbReference>
<evidence type="ECO:0000313" key="8">
    <source>
        <dbReference type="Proteomes" id="UP000185494"/>
    </source>
</evidence>
<feature type="domain" description="HTH tetR-type" evidence="5">
    <location>
        <begin position="10"/>
        <end position="70"/>
    </location>
</feature>
<organism evidence="6 8">
    <name type="scientific">Roseomonas gilardii</name>
    <dbReference type="NCBI Taxonomy" id="257708"/>
    <lineage>
        <taxon>Bacteria</taxon>
        <taxon>Pseudomonadati</taxon>
        <taxon>Pseudomonadota</taxon>
        <taxon>Alphaproteobacteria</taxon>
        <taxon>Acetobacterales</taxon>
        <taxon>Roseomonadaceae</taxon>
        <taxon>Roseomonas</taxon>
    </lineage>
</organism>
<keyword evidence="2 4" id="KW-0238">DNA-binding</keyword>
<sequence length="204" mass="22623">MARIAGSNGPRTAALIREVGLTLIHEHGFEAMSLRDLAAEVGIQPASLYNHIASKQELLFDLVREHMEALLASTAAALDDASPDPLRQLRAFVAHHLLYHMDKKREVYVANFELRALEPRNREAILALRRLYEGRLIALLDEGVTAGEFALADTRVAAYAMLAMLTGVCTWYRPDGRLAPEEMVRLHTELVLAGCRGREMALPA</sequence>
<evidence type="ECO:0000256" key="3">
    <source>
        <dbReference type="ARBA" id="ARBA00023163"/>
    </source>
</evidence>
<evidence type="ECO:0000259" key="5">
    <source>
        <dbReference type="PROSITE" id="PS50977"/>
    </source>
</evidence>
<accession>A0A1L7AI18</accession>
<dbReference type="AlphaFoldDB" id="A0A1L7AI18"/>
<dbReference type="SUPFAM" id="SSF46689">
    <property type="entry name" value="Homeodomain-like"/>
    <property type="match status" value="1"/>
</dbReference>
<proteinExistence type="predicted"/>
<dbReference type="InterPro" id="IPR009057">
    <property type="entry name" value="Homeodomain-like_sf"/>
</dbReference>
<dbReference type="STRING" id="257708.RGI145_16325"/>
<dbReference type="InterPro" id="IPR050109">
    <property type="entry name" value="HTH-type_TetR-like_transc_reg"/>
</dbReference>
<dbReference type="PRINTS" id="PR00455">
    <property type="entry name" value="HTHTETR"/>
</dbReference>
<evidence type="ECO:0000313" key="7">
    <source>
        <dbReference type="EMBL" id="MDT8330674.1"/>
    </source>
</evidence>
<dbReference type="Proteomes" id="UP000185494">
    <property type="component" value="Chromosome 1"/>
</dbReference>
<dbReference type="PANTHER" id="PTHR30055">
    <property type="entry name" value="HTH-TYPE TRANSCRIPTIONAL REGULATOR RUTR"/>
    <property type="match status" value="1"/>
</dbReference>
<dbReference type="KEGG" id="rgi:RGI145_16325"/>
<dbReference type="InterPro" id="IPR041490">
    <property type="entry name" value="KstR2_TetR_C"/>
</dbReference>
<reference evidence="7 9" key="2">
    <citation type="journal article" date="2019" name="Microb. Pathog.">
        <title>Comparison of VITEK 2, MALDI-TOF MS, 16S rRNA gene sequencing, and whole-genome sequencing for identification of Roseomonas mucosa.</title>
        <authorList>
            <person name="Rudolph W.W."/>
            <person name="Gunzer F."/>
            <person name="Trauth M."/>
            <person name="Bunk B."/>
            <person name="Bigge R."/>
            <person name="Schrottner P."/>
        </authorList>
    </citation>
    <scope>NUCLEOTIDE SEQUENCE [LARGE SCALE GENOMIC DNA]</scope>
    <source>
        <strain evidence="7 9">DSM 103800</strain>
    </source>
</reference>
<gene>
    <name evidence="6" type="ORF">RGI145_16325</name>
    <name evidence="7" type="ORF">RQ831_06395</name>
</gene>
<dbReference type="eggNOG" id="COG1309">
    <property type="taxonomic scope" value="Bacteria"/>
</dbReference>
<dbReference type="InterPro" id="IPR001647">
    <property type="entry name" value="HTH_TetR"/>
</dbReference>
<dbReference type="GO" id="GO:0000976">
    <property type="term" value="F:transcription cis-regulatory region binding"/>
    <property type="evidence" value="ECO:0007669"/>
    <property type="project" value="TreeGrafter"/>
</dbReference>
<evidence type="ECO:0000256" key="4">
    <source>
        <dbReference type="PROSITE-ProRule" id="PRU00335"/>
    </source>
</evidence>
<dbReference type="EMBL" id="JAVVDO010000007">
    <property type="protein sequence ID" value="MDT8330674.1"/>
    <property type="molecule type" value="Genomic_DNA"/>
</dbReference>
<keyword evidence="3" id="KW-0804">Transcription</keyword>
<dbReference type="PANTHER" id="PTHR30055:SF234">
    <property type="entry name" value="HTH-TYPE TRANSCRIPTIONAL REGULATOR BETI"/>
    <property type="match status" value="1"/>
</dbReference>
<reference evidence="6 8" key="1">
    <citation type="submission" date="2016-05" db="EMBL/GenBank/DDBJ databases">
        <title>Complete Genome and Methylome Analysis of Psychrotrophic Bacterial Isolates from Antarctic Lake Untersee.</title>
        <authorList>
            <person name="Fomenkov A."/>
            <person name="Akimov V.N."/>
            <person name="Vasilyeva L.V."/>
            <person name="Andersen D."/>
            <person name="Vincze T."/>
            <person name="Roberts R.J."/>
        </authorList>
    </citation>
    <scope>NUCLEOTIDE SEQUENCE [LARGE SCALE GENOMIC DNA]</scope>
    <source>
        <strain evidence="6 8">U14-5</strain>
    </source>
</reference>
<dbReference type="GO" id="GO:0003700">
    <property type="term" value="F:DNA-binding transcription factor activity"/>
    <property type="evidence" value="ECO:0007669"/>
    <property type="project" value="TreeGrafter"/>
</dbReference>
<evidence type="ECO:0000256" key="2">
    <source>
        <dbReference type="ARBA" id="ARBA00023125"/>
    </source>
</evidence>
<dbReference type="Pfam" id="PF17932">
    <property type="entry name" value="TetR_C_24"/>
    <property type="match status" value="1"/>
</dbReference>
<dbReference type="Pfam" id="PF00440">
    <property type="entry name" value="TetR_N"/>
    <property type="match status" value="1"/>
</dbReference>
<feature type="DNA-binding region" description="H-T-H motif" evidence="4">
    <location>
        <begin position="33"/>
        <end position="52"/>
    </location>
</feature>
<keyword evidence="9" id="KW-1185">Reference proteome</keyword>
<dbReference type="RefSeq" id="WP_075799206.1">
    <property type="nucleotide sequence ID" value="NZ_CP015583.1"/>
</dbReference>
<evidence type="ECO:0000313" key="9">
    <source>
        <dbReference type="Proteomes" id="UP001258945"/>
    </source>
</evidence>
<dbReference type="EMBL" id="CP015583">
    <property type="protein sequence ID" value="APT58443.1"/>
    <property type="molecule type" value="Genomic_DNA"/>
</dbReference>
<protein>
    <submittedName>
        <fullName evidence="6">TetR family transcriptional regulator</fullName>
    </submittedName>
    <submittedName>
        <fullName evidence="7">TetR/AcrR family transcriptional regulator</fullName>
    </submittedName>
</protein>
<dbReference type="PROSITE" id="PS50977">
    <property type="entry name" value="HTH_TETR_2"/>
    <property type="match status" value="1"/>
</dbReference>
<evidence type="ECO:0000256" key="1">
    <source>
        <dbReference type="ARBA" id="ARBA00023015"/>
    </source>
</evidence>
<dbReference type="InterPro" id="IPR036271">
    <property type="entry name" value="Tet_transcr_reg_TetR-rel_C_sf"/>
</dbReference>
<dbReference type="Proteomes" id="UP001258945">
    <property type="component" value="Unassembled WGS sequence"/>
</dbReference>
<keyword evidence="1" id="KW-0805">Transcription regulation</keyword>
<reference evidence="7" key="3">
    <citation type="submission" date="2023-09" db="EMBL/GenBank/DDBJ databases">
        <authorList>
            <person name="Schober I."/>
            <person name="Bunk B."/>
        </authorList>
    </citation>
    <scope>NUCLEOTIDE SEQUENCE</scope>
    <source>
        <strain evidence="7">DSM 103800</strain>
    </source>
</reference>
<evidence type="ECO:0000313" key="6">
    <source>
        <dbReference type="EMBL" id="APT58443.1"/>
    </source>
</evidence>
<dbReference type="Gene3D" id="1.10.357.10">
    <property type="entry name" value="Tetracycline Repressor, domain 2"/>
    <property type="match status" value="1"/>
</dbReference>